<dbReference type="Pfam" id="PF00644">
    <property type="entry name" value="PARP"/>
    <property type="match status" value="1"/>
</dbReference>
<dbReference type="GO" id="GO:0010629">
    <property type="term" value="P:negative regulation of gene expression"/>
    <property type="evidence" value="ECO:0007669"/>
    <property type="project" value="TreeGrafter"/>
</dbReference>
<dbReference type="EMBL" id="QBIY01012881">
    <property type="protein sequence ID" value="RXN14734.1"/>
    <property type="molecule type" value="Genomic_DNA"/>
</dbReference>
<evidence type="ECO:0000256" key="7">
    <source>
        <dbReference type="RuleBase" id="RU362114"/>
    </source>
</evidence>
<dbReference type="EC" id="2.4.2.-" evidence="7"/>
<dbReference type="GO" id="GO:0070212">
    <property type="term" value="P:protein poly-ADP-ribosylation"/>
    <property type="evidence" value="ECO:0007669"/>
    <property type="project" value="TreeGrafter"/>
</dbReference>
<sequence length="372" mass="41156">MAGESKEVEKVLKVVSSLQDKQQIQQECRVSKQFDLIKEQFEAYIESNLPALKITQAHAGVLLLQGPEKEVHADDTAIVGLLKDNSSITAYHQSITDFTLWCSDNYLQLNTDKTKELVIHASKSPPGFTHITIHGQPVEQVSTFKYLGLTIDNKLNFNEHVTITQKRAQQRLDVYSYPYVENTLQMFRTVCGNLSAEMVDNKVASGKIFTTLPGGFSCKAIMHVCGLRDPAVIKTLAKEIVVQCERGRYRSVAIPAICAGKGGLDPSVVARSILEGVKQATSFGHGAYFAVKASYSANSTYVVPAEDGTQVMFVARVFTGYHTQGQADMRTPPVRVAPDDLYDSVVDNTLNPSMFVVFHDCQAYPDYLITFK</sequence>
<dbReference type="CDD" id="cd01439">
    <property type="entry name" value="TCCD_inducible_PARP_like"/>
    <property type="match status" value="1"/>
</dbReference>
<dbReference type="Gene3D" id="3.90.228.10">
    <property type="match status" value="1"/>
</dbReference>
<feature type="domain" description="PARP catalytic" evidence="8">
    <location>
        <begin position="105"/>
        <end position="372"/>
    </location>
</feature>
<proteinExistence type="inferred from homology"/>
<evidence type="ECO:0000256" key="4">
    <source>
        <dbReference type="ARBA" id="ARBA00023027"/>
    </source>
</evidence>
<comment type="similarity">
    <text evidence="6">Belongs to the ARTD/PARP family.</text>
</comment>
<dbReference type="SUPFAM" id="SSF52949">
    <property type="entry name" value="Macro domain-like"/>
    <property type="match status" value="1"/>
</dbReference>
<dbReference type="PROSITE" id="PS51059">
    <property type="entry name" value="PARP_CATALYTIC"/>
    <property type="match status" value="1"/>
</dbReference>
<evidence type="ECO:0000313" key="9">
    <source>
        <dbReference type="EMBL" id="RXN14734.1"/>
    </source>
</evidence>
<dbReference type="STRING" id="84645.A0A498M6B4"/>
<keyword evidence="3 7" id="KW-0808">Transferase</keyword>
<accession>A0A498M6B4</accession>
<dbReference type="Proteomes" id="UP000290572">
    <property type="component" value="Unassembled WGS sequence"/>
</dbReference>
<dbReference type="SUPFAM" id="SSF56399">
    <property type="entry name" value="ADP-ribosylation"/>
    <property type="match status" value="1"/>
</dbReference>
<protein>
    <recommendedName>
        <fullName evidence="7">Poly [ADP-ribose] polymerase</fullName>
        <shortName evidence="7">PARP</shortName>
        <ecNumber evidence="7">2.4.2.-</ecNumber>
    </recommendedName>
</protein>
<name>A0A498M6B4_LABRO</name>
<evidence type="ECO:0000256" key="3">
    <source>
        <dbReference type="ARBA" id="ARBA00022679"/>
    </source>
</evidence>
<keyword evidence="5" id="KW-0539">Nucleus</keyword>
<gene>
    <name evidence="9" type="ORF">ROHU_028544</name>
</gene>
<dbReference type="InterPro" id="IPR012317">
    <property type="entry name" value="Poly(ADP-ribose)pol_cat_dom"/>
</dbReference>
<dbReference type="InterPro" id="IPR052056">
    <property type="entry name" value="Mono-ARTD/PARP"/>
</dbReference>
<evidence type="ECO:0000256" key="1">
    <source>
        <dbReference type="ARBA" id="ARBA00004123"/>
    </source>
</evidence>
<evidence type="ECO:0000256" key="6">
    <source>
        <dbReference type="ARBA" id="ARBA00024347"/>
    </source>
</evidence>
<dbReference type="GO" id="GO:0003714">
    <property type="term" value="F:transcription corepressor activity"/>
    <property type="evidence" value="ECO:0007669"/>
    <property type="project" value="TreeGrafter"/>
</dbReference>
<evidence type="ECO:0000256" key="5">
    <source>
        <dbReference type="ARBA" id="ARBA00023242"/>
    </source>
</evidence>
<keyword evidence="10" id="KW-1185">Reference proteome</keyword>
<dbReference type="AlphaFoldDB" id="A0A498M6B4"/>
<dbReference type="GO" id="GO:1990404">
    <property type="term" value="F:NAD+-protein mono-ADP-ribosyltransferase activity"/>
    <property type="evidence" value="ECO:0007669"/>
    <property type="project" value="TreeGrafter"/>
</dbReference>
<reference evidence="9 10" key="1">
    <citation type="submission" date="2018-03" db="EMBL/GenBank/DDBJ databases">
        <title>Draft genome sequence of Rohu Carp (Labeo rohita).</title>
        <authorList>
            <person name="Das P."/>
            <person name="Kushwaha B."/>
            <person name="Joshi C.G."/>
            <person name="Kumar D."/>
            <person name="Nagpure N.S."/>
            <person name="Sahoo L."/>
            <person name="Das S.P."/>
            <person name="Bit A."/>
            <person name="Patnaik S."/>
            <person name="Meher P.K."/>
            <person name="Jayasankar P."/>
            <person name="Koringa P.G."/>
            <person name="Patel N.V."/>
            <person name="Hinsu A.T."/>
            <person name="Kumar R."/>
            <person name="Pandey M."/>
            <person name="Agarwal S."/>
            <person name="Srivastava S."/>
            <person name="Singh M."/>
            <person name="Iquebal M.A."/>
            <person name="Jaiswal S."/>
            <person name="Angadi U.B."/>
            <person name="Kumar N."/>
            <person name="Raza M."/>
            <person name="Shah T.M."/>
            <person name="Rai A."/>
            <person name="Jena J.K."/>
        </authorList>
    </citation>
    <scope>NUCLEOTIDE SEQUENCE [LARGE SCALE GENOMIC DNA]</scope>
    <source>
        <strain evidence="9">DASCIFA01</strain>
        <tissue evidence="9">Testis</tissue>
    </source>
</reference>
<dbReference type="GO" id="GO:0005737">
    <property type="term" value="C:cytoplasm"/>
    <property type="evidence" value="ECO:0007669"/>
    <property type="project" value="TreeGrafter"/>
</dbReference>
<evidence type="ECO:0000256" key="2">
    <source>
        <dbReference type="ARBA" id="ARBA00022676"/>
    </source>
</evidence>
<comment type="caution">
    <text evidence="9">The sequence shown here is derived from an EMBL/GenBank/DDBJ whole genome shotgun (WGS) entry which is preliminary data.</text>
</comment>
<dbReference type="PANTHER" id="PTHR14453:SF107">
    <property type="entry name" value="POLY [ADP-RIBOSE] POLYMERASE"/>
    <property type="match status" value="1"/>
</dbReference>
<organism evidence="9 10">
    <name type="scientific">Labeo rohita</name>
    <name type="common">Indian major carp</name>
    <name type="synonym">Cyprinus rohita</name>
    <dbReference type="NCBI Taxonomy" id="84645"/>
    <lineage>
        <taxon>Eukaryota</taxon>
        <taxon>Metazoa</taxon>
        <taxon>Chordata</taxon>
        <taxon>Craniata</taxon>
        <taxon>Vertebrata</taxon>
        <taxon>Euteleostomi</taxon>
        <taxon>Actinopterygii</taxon>
        <taxon>Neopterygii</taxon>
        <taxon>Teleostei</taxon>
        <taxon>Ostariophysi</taxon>
        <taxon>Cypriniformes</taxon>
        <taxon>Cyprinidae</taxon>
        <taxon>Labeoninae</taxon>
        <taxon>Labeonini</taxon>
        <taxon>Labeo</taxon>
    </lineage>
</organism>
<keyword evidence="2 7" id="KW-0328">Glycosyltransferase</keyword>
<dbReference type="PANTHER" id="PTHR14453">
    <property type="entry name" value="PARP/ZINC FINGER CCCH TYPE DOMAIN CONTAINING PROTEIN"/>
    <property type="match status" value="1"/>
</dbReference>
<keyword evidence="4 7" id="KW-0520">NAD</keyword>
<dbReference type="GO" id="GO:0005634">
    <property type="term" value="C:nucleus"/>
    <property type="evidence" value="ECO:0007669"/>
    <property type="project" value="UniProtKB-SubCell"/>
</dbReference>
<dbReference type="GO" id="GO:0003950">
    <property type="term" value="F:NAD+ poly-ADP-ribosyltransferase activity"/>
    <property type="evidence" value="ECO:0007669"/>
    <property type="project" value="UniProtKB-UniRule"/>
</dbReference>
<evidence type="ECO:0000259" key="8">
    <source>
        <dbReference type="PROSITE" id="PS51059"/>
    </source>
</evidence>
<evidence type="ECO:0000313" key="10">
    <source>
        <dbReference type="Proteomes" id="UP000290572"/>
    </source>
</evidence>
<comment type="subcellular location">
    <subcellularLocation>
        <location evidence="1">Nucleus</location>
    </subcellularLocation>
</comment>
<dbReference type="InterPro" id="IPR043472">
    <property type="entry name" value="Macro_dom-like"/>
</dbReference>